<dbReference type="InterPro" id="IPR005312">
    <property type="entry name" value="DUF1759"/>
</dbReference>
<evidence type="ECO:0000313" key="1">
    <source>
        <dbReference type="EMBL" id="VDH91781.1"/>
    </source>
</evidence>
<dbReference type="Pfam" id="PF03564">
    <property type="entry name" value="DUF1759"/>
    <property type="match status" value="1"/>
</dbReference>
<proteinExistence type="predicted"/>
<dbReference type="Proteomes" id="UP000596742">
    <property type="component" value="Unassembled WGS sequence"/>
</dbReference>
<dbReference type="SUPFAM" id="SSF101898">
    <property type="entry name" value="NHL repeat"/>
    <property type="match status" value="1"/>
</dbReference>
<name>A0A8B6BJG4_MYTGA</name>
<keyword evidence="2" id="KW-1185">Reference proteome</keyword>
<dbReference type="Gene3D" id="2.120.10.30">
    <property type="entry name" value="TolB, C-terminal domain"/>
    <property type="match status" value="1"/>
</dbReference>
<gene>
    <name evidence="1" type="ORF">MGAL_10B085177</name>
</gene>
<reference evidence="1" key="1">
    <citation type="submission" date="2018-11" db="EMBL/GenBank/DDBJ databases">
        <authorList>
            <person name="Alioto T."/>
            <person name="Alioto T."/>
        </authorList>
    </citation>
    <scope>NUCLEOTIDE SEQUENCE</scope>
</reference>
<evidence type="ECO:0000313" key="2">
    <source>
        <dbReference type="Proteomes" id="UP000596742"/>
    </source>
</evidence>
<dbReference type="AlphaFoldDB" id="A0A8B6BJG4"/>
<dbReference type="OrthoDB" id="6147003at2759"/>
<organism evidence="1 2">
    <name type="scientific">Mytilus galloprovincialis</name>
    <name type="common">Mediterranean mussel</name>
    <dbReference type="NCBI Taxonomy" id="29158"/>
    <lineage>
        <taxon>Eukaryota</taxon>
        <taxon>Metazoa</taxon>
        <taxon>Spiralia</taxon>
        <taxon>Lophotrochozoa</taxon>
        <taxon>Mollusca</taxon>
        <taxon>Bivalvia</taxon>
        <taxon>Autobranchia</taxon>
        <taxon>Pteriomorphia</taxon>
        <taxon>Mytilida</taxon>
        <taxon>Mytiloidea</taxon>
        <taxon>Mytilidae</taxon>
        <taxon>Mytilinae</taxon>
        <taxon>Mytilus</taxon>
    </lineage>
</organism>
<sequence length="431" mass="48291">MSRNSRTYNHFLDADAMNVINGLNMSSANYQKAVQLLVNRFGKTQKIVNAYMKALLNLPAPSYTLNSIRIFSDKSEVYIRGLESLGQCQDTYGSLLIPVMLDKLPITVKSNITRENGNDDWTLGNLRKAIQREISIQEASTNESESYDIPTASFHAGIENEPNKGVQDQTSVKTNLPVSVTLCQQLNIKKSKNEIPMISSCIRIDKSLLFTDARNNRLIICNSDGTDIHHIPLSYTPRCMTQIDSYTVAVSCGGRTILIINISTRFITSTIKTSGSCYGISYNVNNLYVVNNGIIIQVIDLTGKVIRTIPVPSNPIYDITVDRDRLVCIDSKSIYCCSLDGKLIWKFKKDEIQDLRGMTTDDKGNVYVNSFGTHTVVVVSDDGRHQRELLTESDGSRDPRGIYFDKQENILLVCNENDGNVFLLEVKKEQK</sequence>
<dbReference type="EMBL" id="UYJE01000262">
    <property type="protein sequence ID" value="VDH91781.1"/>
    <property type="molecule type" value="Genomic_DNA"/>
</dbReference>
<accession>A0A8B6BJG4</accession>
<dbReference type="InterPro" id="IPR011042">
    <property type="entry name" value="6-blade_b-propeller_TolB-like"/>
</dbReference>
<comment type="caution">
    <text evidence="1">The sequence shown here is derived from an EMBL/GenBank/DDBJ whole genome shotgun (WGS) entry which is preliminary data.</text>
</comment>
<protein>
    <submittedName>
        <fullName evidence="1">Uncharacterized protein</fullName>
    </submittedName>
</protein>